<gene>
    <name evidence="2" type="ORF">C3942_00690</name>
</gene>
<dbReference type="RefSeq" id="WP_104228411.1">
    <property type="nucleotide sequence ID" value="NZ_PSNW01000001.1"/>
</dbReference>
<reference evidence="2 3" key="1">
    <citation type="submission" date="2018-02" db="EMBL/GenBank/DDBJ databases">
        <title>Genome sequencing of Solimonas sp. HR-BB.</title>
        <authorList>
            <person name="Lee Y."/>
            <person name="Jeon C.O."/>
        </authorList>
    </citation>
    <scope>NUCLEOTIDE SEQUENCE [LARGE SCALE GENOMIC DNA]</scope>
    <source>
        <strain evidence="2 3">HR-BB</strain>
    </source>
</reference>
<name>A0A2S5TKD4_9GAMM</name>
<dbReference type="AlphaFoldDB" id="A0A2S5TKD4"/>
<accession>A0A2S5TKD4</accession>
<evidence type="ECO:0000256" key="1">
    <source>
        <dbReference type="SAM" id="Phobius"/>
    </source>
</evidence>
<keyword evidence="3" id="KW-1185">Reference proteome</keyword>
<feature type="transmembrane region" description="Helical" evidence="1">
    <location>
        <begin position="29"/>
        <end position="50"/>
    </location>
</feature>
<keyword evidence="1" id="KW-0812">Transmembrane</keyword>
<organism evidence="2 3">
    <name type="scientific">Solimonas fluminis</name>
    <dbReference type="NCBI Taxonomy" id="2086571"/>
    <lineage>
        <taxon>Bacteria</taxon>
        <taxon>Pseudomonadati</taxon>
        <taxon>Pseudomonadota</taxon>
        <taxon>Gammaproteobacteria</taxon>
        <taxon>Nevskiales</taxon>
        <taxon>Nevskiaceae</taxon>
        <taxon>Solimonas</taxon>
    </lineage>
</organism>
<keyword evidence="1" id="KW-0472">Membrane</keyword>
<protein>
    <submittedName>
        <fullName evidence="2">Uncharacterized protein</fullName>
    </submittedName>
</protein>
<proteinExistence type="predicted"/>
<keyword evidence="1" id="KW-1133">Transmembrane helix</keyword>
<evidence type="ECO:0000313" key="3">
    <source>
        <dbReference type="Proteomes" id="UP000238220"/>
    </source>
</evidence>
<evidence type="ECO:0000313" key="2">
    <source>
        <dbReference type="EMBL" id="PPE75445.1"/>
    </source>
</evidence>
<sequence>MPDHIKPQPPAPPPKRVIYEDAPLGTLQLVIELVLGGIAITAIAICLVGYGEQRAASRCAQSVESTLNQE</sequence>
<dbReference type="EMBL" id="PSNW01000001">
    <property type="protein sequence ID" value="PPE75445.1"/>
    <property type="molecule type" value="Genomic_DNA"/>
</dbReference>
<comment type="caution">
    <text evidence="2">The sequence shown here is derived from an EMBL/GenBank/DDBJ whole genome shotgun (WGS) entry which is preliminary data.</text>
</comment>
<dbReference type="Proteomes" id="UP000238220">
    <property type="component" value="Unassembled WGS sequence"/>
</dbReference>